<dbReference type="STRING" id="1131731.BAZO_09956"/>
<name>K6E230_SCHAZ</name>
<dbReference type="Proteomes" id="UP000006315">
    <property type="component" value="Unassembled WGS sequence"/>
</dbReference>
<evidence type="ECO:0000313" key="2">
    <source>
        <dbReference type="Proteomes" id="UP000006315"/>
    </source>
</evidence>
<proteinExistence type="predicted"/>
<organism evidence="1 2">
    <name type="scientific">Schinkia azotoformans LMG 9581</name>
    <dbReference type="NCBI Taxonomy" id="1131731"/>
    <lineage>
        <taxon>Bacteria</taxon>
        <taxon>Bacillati</taxon>
        <taxon>Bacillota</taxon>
        <taxon>Bacilli</taxon>
        <taxon>Bacillales</taxon>
        <taxon>Bacillaceae</taxon>
        <taxon>Calidifontibacillus/Schinkia group</taxon>
        <taxon>Schinkia</taxon>
    </lineage>
</organism>
<protein>
    <submittedName>
        <fullName evidence="1">Uncharacterized protein</fullName>
    </submittedName>
</protein>
<dbReference type="PATRIC" id="fig|1131731.3.peg.2085"/>
<accession>K6E230</accession>
<evidence type="ECO:0000313" key="1">
    <source>
        <dbReference type="EMBL" id="EKN67241.1"/>
    </source>
</evidence>
<keyword evidence="2" id="KW-1185">Reference proteome</keyword>
<dbReference type="AlphaFoldDB" id="K6E230"/>
<comment type="caution">
    <text evidence="1">The sequence shown here is derived from an EMBL/GenBank/DDBJ whole genome shotgun (WGS) entry which is preliminary data.</text>
</comment>
<sequence length="124" mass="14772">MNIMNDKEKGKGCVKMSQYKQYILNYGDDVCDLESSPFESLRMLFDRTDLYKIQDELDFDEKVLLGTYDLKLIENAEKMVKHISQIYNFDYSSNIPYEQWWWHLDKIANGMLSFNVSSEVRKVM</sequence>
<dbReference type="EMBL" id="AJLR01000049">
    <property type="protein sequence ID" value="EKN67241.1"/>
    <property type="molecule type" value="Genomic_DNA"/>
</dbReference>
<gene>
    <name evidence="1" type="ORF">BAZO_09956</name>
</gene>
<reference evidence="1 2" key="1">
    <citation type="journal article" date="2012" name="Front. Microbiol.">
        <title>Redundancy and modularity in membrane-associated dissimilatory nitrate reduction in Bacillus.</title>
        <authorList>
            <person name="Heylen K."/>
            <person name="Keltjens J."/>
        </authorList>
    </citation>
    <scope>NUCLEOTIDE SEQUENCE [LARGE SCALE GENOMIC DNA]</scope>
    <source>
        <strain evidence="1 2">LMG 9581</strain>
    </source>
</reference>